<dbReference type="Gene3D" id="2.40.70.10">
    <property type="entry name" value="Acid Proteases"/>
    <property type="match status" value="1"/>
</dbReference>
<sequence>MSVLQTHKVKITTAISMLSKMISALDSSYLPPIDSDASPEIQLRAIGRRKEAITMARNGIEKASGTLRSRYQALLSFVRTQDQEEVIRDADQFWIDQQGEQLLDQAQDTILELDSQLIADNHTQTSLLSHLQKDMATATGSLAVTDSPRSISDVPSQGNQDSPHQISPLTPSQGVVPQLSQPIQLRRVELPTFDGDITQHHDFWSRFRTAVHDNDAFSPATKFIYLTNSLKGSAALMIQGYDPSQPDNYRLAIEALRRRYDRPQYTHHLFHHKLEQLQPSSSSATSQRDTLCQIQSFILQLNRYEDTSTSLALMKLIRKKFPKETQLEVNKMEHRSTKTWTLPELLDGLNEVIEEYEKLDDYLPPKSTSEFNIAPVSTPRSRSPTPELHYDPRTCCFCYSPNHRSTRCYHYMPVASRRVIANTLRLCWKCLRYGHTSSFCDRPQCSSCNGNHHHLLCSRSARRGRRSPSPGRHHSFHRPRSVSRSLSRSYGRSPSYDRRYSRSPSRSSSYSPRRSYDRSPSPRHRGFYRRERAQHHTVRFRSPVRDTIPSRENSNERERHQGRDSPVYVAANSDEEYEDLVRHLEDPSDTQVCTTLDHSTSSSLVTVEALAVDHQTNTSTSVILLLDTGAQKSFISQDAVARLNIKVSHIAPLTTVTFGAVRTTEPSGMVDVDLVDNQGRKIRLILRTKEHLTVPCPPINFTAEDRQFLQSQNIRLESLTISRAVTPDILVGIDYFWDIVTSDCPQTLPSDVIGIADDPHPSFDQEEDSRILRQFQDTAVEIDGHLYVQFPWKSSHPRLADNKLLALKRLESQYRSFVTKPDLWRLYASTIDDYLDKGIIEEVDEHHFDNHRVYYIPHQAVIKESSTTTKLRVVFDASSHYKGAPSLNDCLHPGPSILPDLVGILLRSRLQPILLIADVEKAFLQIRLQLNQRDATRSLWLMDPTSPPSETNLRIFRFTRVPFGITASPFLLAASILYYLRRDPDSQLNKEIEENTYVDNILLGASTKEEAIRKYQDSKALFTSMNMNLRQFLSNSSYVNDAINIQDRMPFSTSVSLLGLQWDVSKDLIRIPIRTLRKQVISKRTALKAFASTFDPLGILSPFLAPFKIFLQDMWIKSYQWDDPFEDADIARWKKLAEDLAHPIPSVPRCLIPSADSPVDYELCVFGDASKRLYASCVYLLCRSRSSTTVRLLMAKSLLGPRNSITMPRMELLATLISLRLVRFVHTQLHLKISAVHVFSDSQIVLHWIHSTRSLRTFVRNRIMEIRAIVDKFRDAHIPLRFYYVQSQYNPADCASRGIPTSHARHHIWWSGPSFLRSPSSRWPGNQDFTTPPVNDNEVQDEYQTLVLSTIPQYTSPFRFRSVSRYTRLVRSTVYALKFIAHLATKIKATLSSFEVTPFNLTKDISASEFAVAEALLIKEHYRECGTILSRMPLSRLNAHRSADGLIRCPHRMEHAYSSASSAILLIPSHPLTTLIIRHTHLSQFHSGTHATIATLRHSYLIPAIRSTVSKVLRLCVICKKINGLPYRYPDMPSLPPERVRRSRPFQNIGLDYLGPLRYKDTTTTSSKVWISLFTCMATRAIHLEIVLDNSTQDDNATTFCAADNTLQELISNYSSSRHIQWKFITPLSPWKGGFYERLVGLVKSSFRKSIGRSLLPLSQFQTIICEIEAIINSRPIASISDTTSSPTILRPIDFISPQAHLQLELRNTTHYEQFHHQLVEWYQSTLSVLDHFWNIWSQDYLNAIAQRHTSRVRQGRSTTREPRVGEVVLLADKQLPRGQWTPAVITYINYNHDRVPRSATIRLPNGNHVKRSINHLYPLELSAAESPSDTVIEKSTPPRIQPTRTAKSAHRYIKPRDTVQSNN</sequence>
<feature type="domain" description="Integrase catalytic" evidence="2">
    <location>
        <begin position="1595"/>
        <end position="1700"/>
    </location>
</feature>
<dbReference type="PROSITE" id="PS50994">
    <property type="entry name" value="INTEGRASE"/>
    <property type="match status" value="1"/>
</dbReference>
<feature type="compositionally biased region" description="Basic and acidic residues" evidence="1">
    <location>
        <begin position="553"/>
        <end position="563"/>
    </location>
</feature>
<dbReference type="OrthoDB" id="5875526at2759"/>
<dbReference type="CDD" id="cd01644">
    <property type="entry name" value="RT_pepA17"/>
    <property type="match status" value="1"/>
</dbReference>
<proteinExistence type="predicted"/>
<dbReference type="Pfam" id="PF03564">
    <property type="entry name" value="DUF1759"/>
    <property type="match status" value="1"/>
</dbReference>
<feature type="compositionally biased region" description="Basic residues" evidence="1">
    <location>
        <begin position="521"/>
        <end position="539"/>
    </location>
</feature>
<dbReference type="SUPFAM" id="SSF53098">
    <property type="entry name" value="Ribonuclease H-like"/>
    <property type="match status" value="1"/>
</dbReference>
<dbReference type="InterPro" id="IPR005312">
    <property type="entry name" value="DUF1759"/>
</dbReference>
<feature type="region of interest" description="Disordered" evidence="1">
    <location>
        <begin position="145"/>
        <end position="176"/>
    </location>
</feature>
<name>A0A7I4Y856_HAECO</name>
<dbReference type="OMA" id="CKENSAW"/>
<dbReference type="Pfam" id="PF17921">
    <property type="entry name" value="Integrase_H2C2"/>
    <property type="match status" value="1"/>
</dbReference>
<feature type="compositionally biased region" description="Basic residues" evidence="1">
    <location>
        <begin position="460"/>
        <end position="481"/>
    </location>
</feature>
<feature type="compositionally biased region" description="Low complexity" evidence="1">
    <location>
        <begin position="502"/>
        <end position="513"/>
    </location>
</feature>
<evidence type="ECO:0000313" key="3">
    <source>
        <dbReference type="Proteomes" id="UP000025227"/>
    </source>
</evidence>
<dbReference type="Proteomes" id="UP000025227">
    <property type="component" value="Unplaced"/>
</dbReference>
<dbReference type="PANTHER" id="PTHR47331:SF1">
    <property type="entry name" value="GAG-LIKE PROTEIN"/>
    <property type="match status" value="1"/>
</dbReference>
<evidence type="ECO:0000313" key="4">
    <source>
        <dbReference type="WBParaSite" id="HCON_00058270-00001"/>
    </source>
</evidence>
<dbReference type="Gene3D" id="1.10.340.70">
    <property type="match status" value="1"/>
</dbReference>
<evidence type="ECO:0000256" key="1">
    <source>
        <dbReference type="SAM" id="MobiDB-lite"/>
    </source>
</evidence>
<dbReference type="Pfam" id="PF18701">
    <property type="entry name" value="DUF5641"/>
    <property type="match status" value="1"/>
</dbReference>
<organism evidence="3 4">
    <name type="scientific">Haemonchus contortus</name>
    <name type="common">Barber pole worm</name>
    <dbReference type="NCBI Taxonomy" id="6289"/>
    <lineage>
        <taxon>Eukaryota</taxon>
        <taxon>Metazoa</taxon>
        <taxon>Ecdysozoa</taxon>
        <taxon>Nematoda</taxon>
        <taxon>Chromadorea</taxon>
        <taxon>Rhabditida</taxon>
        <taxon>Rhabditina</taxon>
        <taxon>Rhabditomorpha</taxon>
        <taxon>Strongyloidea</taxon>
        <taxon>Trichostrongylidae</taxon>
        <taxon>Haemonchus</taxon>
    </lineage>
</organism>
<feature type="compositionally biased region" description="Low complexity" evidence="1">
    <location>
        <begin position="482"/>
        <end position="494"/>
    </location>
</feature>
<accession>A0A7I4Y856</accession>
<dbReference type="InterPro" id="IPR008042">
    <property type="entry name" value="Retrotrans_Pao"/>
</dbReference>
<dbReference type="InterPro" id="IPR041588">
    <property type="entry name" value="Integrase_H2C2"/>
</dbReference>
<dbReference type="InterPro" id="IPR040676">
    <property type="entry name" value="DUF5641"/>
</dbReference>
<dbReference type="InterPro" id="IPR021109">
    <property type="entry name" value="Peptidase_aspartic_dom_sf"/>
</dbReference>
<dbReference type="Gene3D" id="3.10.10.10">
    <property type="entry name" value="HIV Type 1 Reverse Transcriptase, subunit A, domain 1"/>
    <property type="match status" value="1"/>
</dbReference>
<feature type="region of interest" description="Disordered" evidence="1">
    <location>
        <begin position="1828"/>
        <end position="1864"/>
    </location>
</feature>
<protein>
    <submittedName>
        <fullName evidence="4">Integrase catalytic domain-containing protein</fullName>
    </submittedName>
</protein>
<dbReference type="InterPro" id="IPR043502">
    <property type="entry name" value="DNA/RNA_pol_sf"/>
</dbReference>
<dbReference type="Gene3D" id="3.30.420.10">
    <property type="entry name" value="Ribonuclease H-like superfamily/Ribonuclease H"/>
    <property type="match status" value="1"/>
</dbReference>
<dbReference type="WBParaSite" id="HCON_00058270-00001">
    <property type="protein sequence ID" value="HCON_00058270-00001"/>
    <property type="gene ID" value="HCON_00058270"/>
</dbReference>
<reference evidence="4" key="1">
    <citation type="submission" date="2020-12" db="UniProtKB">
        <authorList>
            <consortium name="WormBaseParasite"/>
        </authorList>
    </citation>
    <scope>IDENTIFICATION</scope>
    <source>
        <strain evidence="4">MHco3</strain>
    </source>
</reference>
<dbReference type="Pfam" id="PF05380">
    <property type="entry name" value="Peptidase_A17"/>
    <property type="match status" value="1"/>
</dbReference>
<dbReference type="InterPro" id="IPR001584">
    <property type="entry name" value="Integrase_cat-core"/>
</dbReference>
<dbReference type="InterPro" id="IPR043128">
    <property type="entry name" value="Rev_trsase/Diguanyl_cyclase"/>
</dbReference>
<evidence type="ECO:0000259" key="2">
    <source>
        <dbReference type="PROSITE" id="PS50994"/>
    </source>
</evidence>
<dbReference type="InterPro" id="IPR036397">
    <property type="entry name" value="RNaseH_sf"/>
</dbReference>
<dbReference type="InterPro" id="IPR012337">
    <property type="entry name" value="RNaseH-like_sf"/>
</dbReference>
<keyword evidence="3" id="KW-1185">Reference proteome</keyword>
<dbReference type="Gene3D" id="3.30.70.270">
    <property type="match status" value="1"/>
</dbReference>
<dbReference type="GO" id="GO:0015074">
    <property type="term" value="P:DNA integration"/>
    <property type="evidence" value="ECO:0007669"/>
    <property type="project" value="InterPro"/>
</dbReference>
<dbReference type="PANTHER" id="PTHR47331">
    <property type="entry name" value="PHD-TYPE DOMAIN-CONTAINING PROTEIN"/>
    <property type="match status" value="1"/>
</dbReference>
<feature type="region of interest" description="Disordered" evidence="1">
    <location>
        <begin position="460"/>
        <end position="567"/>
    </location>
</feature>
<dbReference type="GO" id="GO:0042575">
    <property type="term" value="C:DNA polymerase complex"/>
    <property type="evidence" value="ECO:0007669"/>
    <property type="project" value="UniProtKB-ARBA"/>
</dbReference>
<dbReference type="GO" id="GO:0003676">
    <property type="term" value="F:nucleic acid binding"/>
    <property type="evidence" value="ECO:0007669"/>
    <property type="project" value="InterPro"/>
</dbReference>
<dbReference type="SUPFAM" id="SSF56672">
    <property type="entry name" value="DNA/RNA polymerases"/>
    <property type="match status" value="1"/>
</dbReference>